<protein>
    <submittedName>
        <fullName evidence="1">Uncharacterized protein</fullName>
    </submittedName>
</protein>
<dbReference type="EMBL" id="BGZK01000896">
    <property type="protein sequence ID" value="GBP64401.1"/>
    <property type="molecule type" value="Genomic_DNA"/>
</dbReference>
<comment type="caution">
    <text evidence="1">The sequence shown here is derived from an EMBL/GenBank/DDBJ whole genome shotgun (WGS) entry which is preliminary data.</text>
</comment>
<proteinExistence type="predicted"/>
<evidence type="ECO:0000313" key="2">
    <source>
        <dbReference type="Proteomes" id="UP000299102"/>
    </source>
</evidence>
<keyword evidence="2" id="KW-1185">Reference proteome</keyword>
<dbReference type="OrthoDB" id="6597836at2759"/>
<dbReference type="Proteomes" id="UP000299102">
    <property type="component" value="Unassembled WGS sequence"/>
</dbReference>
<sequence>MFSGQLASSVEKDANQALAHVHCWKARNKLRLTPSKTNSIAYSAVCFVCLGTGDKEARRAKGGGAVQRTFAPKACLAHHTLFLHSALIISRLLPLDIRIREAAWLYKVEHGKDLKNTFLDRELEKPLYFDSLSYLAHVPEIRYDSVEDLES</sequence>
<gene>
    <name evidence="1" type="ORF">EVAR_43178_1</name>
</gene>
<evidence type="ECO:0000313" key="1">
    <source>
        <dbReference type="EMBL" id="GBP64401.1"/>
    </source>
</evidence>
<name>A0A4C1XKT5_EUMVA</name>
<accession>A0A4C1XKT5</accession>
<dbReference type="AlphaFoldDB" id="A0A4C1XKT5"/>
<organism evidence="1 2">
    <name type="scientific">Eumeta variegata</name>
    <name type="common">Bagworm moth</name>
    <name type="synonym">Eumeta japonica</name>
    <dbReference type="NCBI Taxonomy" id="151549"/>
    <lineage>
        <taxon>Eukaryota</taxon>
        <taxon>Metazoa</taxon>
        <taxon>Ecdysozoa</taxon>
        <taxon>Arthropoda</taxon>
        <taxon>Hexapoda</taxon>
        <taxon>Insecta</taxon>
        <taxon>Pterygota</taxon>
        <taxon>Neoptera</taxon>
        <taxon>Endopterygota</taxon>
        <taxon>Lepidoptera</taxon>
        <taxon>Glossata</taxon>
        <taxon>Ditrysia</taxon>
        <taxon>Tineoidea</taxon>
        <taxon>Psychidae</taxon>
        <taxon>Oiketicinae</taxon>
        <taxon>Eumeta</taxon>
    </lineage>
</organism>
<reference evidence="1 2" key="1">
    <citation type="journal article" date="2019" name="Commun. Biol.">
        <title>The bagworm genome reveals a unique fibroin gene that provides high tensile strength.</title>
        <authorList>
            <person name="Kono N."/>
            <person name="Nakamura H."/>
            <person name="Ohtoshi R."/>
            <person name="Tomita M."/>
            <person name="Numata K."/>
            <person name="Arakawa K."/>
        </authorList>
    </citation>
    <scope>NUCLEOTIDE SEQUENCE [LARGE SCALE GENOMIC DNA]</scope>
</reference>